<dbReference type="AlphaFoldDB" id="A0A7S1FF38"/>
<evidence type="ECO:0000313" key="2">
    <source>
        <dbReference type="EMBL" id="CAD8861879.1"/>
    </source>
</evidence>
<feature type="domain" description="Flagellar calcium-binding protein EF-hand" evidence="1">
    <location>
        <begin position="22"/>
        <end position="112"/>
    </location>
</feature>
<dbReference type="SUPFAM" id="SSF47473">
    <property type="entry name" value="EF-hand"/>
    <property type="match status" value="1"/>
</dbReference>
<dbReference type="Gene3D" id="1.10.238.10">
    <property type="entry name" value="EF-hand"/>
    <property type="match status" value="2"/>
</dbReference>
<accession>A0A7S1FF38</accession>
<dbReference type="Pfam" id="PF22592">
    <property type="entry name" value="FCaBP_EF-hand"/>
    <property type="match status" value="1"/>
</dbReference>
<organism evidence="2">
    <name type="scientific">Noctiluca scintillans</name>
    <name type="common">Sea sparkle</name>
    <name type="synonym">Red tide dinoflagellate</name>
    <dbReference type="NCBI Taxonomy" id="2966"/>
    <lineage>
        <taxon>Eukaryota</taxon>
        <taxon>Sar</taxon>
        <taxon>Alveolata</taxon>
        <taxon>Dinophyceae</taxon>
        <taxon>Noctilucales</taxon>
        <taxon>Noctilucaceae</taxon>
        <taxon>Noctiluca</taxon>
    </lineage>
</organism>
<gene>
    <name evidence="2" type="ORF">NSCI0253_LOCUS36234</name>
</gene>
<reference evidence="2" key="1">
    <citation type="submission" date="2021-01" db="EMBL/GenBank/DDBJ databases">
        <authorList>
            <person name="Corre E."/>
            <person name="Pelletier E."/>
            <person name="Niang G."/>
            <person name="Scheremetjew M."/>
            <person name="Finn R."/>
            <person name="Kale V."/>
            <person name="Holt S."/>
            <person name="Cochrane G."/>
            <person name="Meng A."/>
            <person name="Brown T."/>
            <person name="Cohen L."/>
        </authorList>
    </citation>
    <scope>NUCLEOTIDE SEQUENCE</scope>
</reference>
<name>A0A7S1FF38_NOCSC</name>
<dbReference type="EMBL" id="HBFQ01050847">
    <property type="protein sequence ID" value="CAD8861879.1"/>
    <property type="molecule type" value="Transcribed_RNA"/>
</dbReference>
<evidence type="ECO:0000259" key="1">
    <source>
        <dbReference type="Pfam" id="PF22592"/>
    </source>
</evidence>
<protein>
    <recommendedName>
        <fullName evidence="1">Flagellar calcium-binding protein EF-hand domain-containing protein</fullName>
    </recommendedName>
</protein>
<proteinExistence type="predicted"/>
<sequence length="217" mass="24385">MARDTHPELTSFLHIFNYGERHQQSLRAAEWSRWDSDGVGYLSLAKVDSAIMTHLVSKLGHYQGEKVWRRFRPSYIRAFTFAKDVAPVGHVAGPDGDSYITKAEFRLLISYLRHHATWFEVFALVDGNSDGTTEDDDRRISREEWEANLGEVRHAGSTFAQYVAFRTCDEGSFDVMDADGKGMVLLSEFCTWVEKAEIAAGTPAGADLKIGDDADEK</sequence>
<dbReference type="InterPro" id="IPR054322">
    <property type="entry name" value="FCABP_EF-hand"/>
</dbReference>
<dbReference type="InterPro" id="IPR011992">
    <property type="entry name" value="EF-hand-dom_pair"/>
</dbReference>